<dbReference type="AlphaFoldDB" id="A0A2T0R2Z6"/>
<evidence type="ECO:0000313" key="6">
    <source>
        <dbReference type="EMBL" id="PRY14155.1"/>
    </source>
</evidence>
<dbReference type="PANTHER" id="PTHR47506">
    <property type="entry name" value="TRANSCRIPTIONAL REGULATORY PROTEIN"/>
    <property type="match status" value="1"/>
</dbReference>
<reference evidence="6 7" key="1">
    <citation type="submission" date="2018-03" db="EMBL/GenBank/DDBJ databases">
        <title>Genomic Encyclopedia of Archaeal and Bacterial Type Strains, Phase II (KMG-II): from individual species to whole genera.</title>
        <authorList>
            <person name="Goeker M."/>
        </authorList>
    </citation>
    <scope>NUCLEOTIDE SEQUENCE [LARGE SCALE GENOMIC DNA]</scope>
    <source>
        <strain evidence="6 7">DSM 19711</strain>
    </source>
</reference>
<feature type="DNA-binding region" description="H-T-H motif" evidence="4">
    <location>
        <begin position="11"/>
        <end position="30"/>
    </location>
</feature>
<evidence type="ECO:0000256" key="1">
    <source>
        <dbReference type="ARBA" id="ARBA00023015"/>
    </source>
</evidence>
<dbReference type="Proteomes" id="UP000238083">
    <property type="component" value="Unassembled WGS sequence"/>
</dbReference>
<dbReference type="InterPro" id="IPR036271">
    <property type="entry name" value="Tet_transcr_reg_TetR-rel_C_sf"/>
</dbReference>
<dbReference type="PANTHER" id="PTHR47506:SF1">
    <property type="entry name" value="HTH-TYPE TRANSCRIPTIONAL REGULATOR YJDC"/>
    <property type="match status" value="1"/>
</dbReference>
<dbReference type="GO" id="GO:0003677">
    <property type="term" value="F:DNA binding"/>
    <property type="evidence" value="ECO:0007669"/>
    <property type="project" value="UniProtKB-UniRule"/>
</dbReference>
<name>A0A2T0R2Z6_9ACTN</name>
<protein>
    <submittedName>
        <fullName evidence="6">TetR family transcriptional regulator</fullName>
    </submittedName>
</protein>
<evidence type="ECO:0000256" key="2">
    <source>
        <dbReference type="ARBA" id="ARBA00023125"/>
    </source>
</evidence>
<proteinExistence type="predicted"/>
<dbReference type="SUPFAM" id="SSF48498">
    <property type="entry name" value="Tetracyclin repressor-like, C-terminal domain"/>
    <property type="match status" value="1"/>
</dbReference>
<dbReference type="EMBL" id="PVZF01000007">
    <property type="protein sequence ID" value="PRY14155.1"/>
    <property type="molecule type" value="Genomic_DNA"/>
</dbReference>
<comment type="caution">
    <text evidence="6">The sequence shown here is derived from an EMBL/GenBank/DDBJ whole genome shotgun (WGS) entry which is preliminary data.</text>
</comment>
<organism evidence="6 7">
    <name type="scientific">Kineococcus rhizosphaerae</name>
    <dbReference type="NCBI Taxonomy" id="559628"/>
    <lineage>
        <taxon>Bacteria</taxon>
        <taxon>Bacillati</taxon>
        <taxon>Actinomycetota</taxon>
        <taxon>Actinomycetes</taxon>
        <taxon>Kineosporiales</taxon>
        <taxon>Kineosporiaceae</taxon>
        <taxon>Kineococcus</taxon>
    </lineage>
</organism>
<keyword evidence="1" id="KW-0805">Transcription regulation</keyword>
<accession>A0A2T0R2Z6</accession>
<gene>
    <name evidence="6" type="ORF">CLV37_107274</name>
</gene>
<dbReference type="PROSITE" id="PS01081">
    <property type="entry name" value="HTH_TETR_1"/>
    <property type="match status" value="1"/>
</dbReference>
<dbReference type="Pfam" id="PF00440">
    <property type="entry name" value="TetR_N"/>
    <property type="match status" value="1"/>
</dbReference>
<feature type="domain" description="HTH tetR-type" evidence="5">
    <location>
        <begin position="1"/>
        <end position="48"/>
    </location>
</feature>
<dbReference type="InterPro" id="IPR001647">
    <property type="entry name" value="HTH_TetR"/>
</dbReference>
<evidence type="ECO:0000256" key="4">
    <source>
        <dbReference type="PROSITE-ProRule" id="PRU00335"/>
    </source>
</evidence>
<keyword evidence="2 4" id="KW-0238">DNA-binding</keyword>
<sequence>MFWARGYEQTSVADLTRELGISAPSLYAAFGDKRTLFEEAVARYEASPASVTTAGTAGGTPRQVLALMLDAASREYADDAHPRGCLVNSSPELAPARARNRAITAARLEEVSDPDAERDGDPDAETLAAFVHVVLVGLSSYARDGAGQERLRRVADLALRVVPT</sequence>
<dbReference type="InterPro" id="IPR023772">
    <property type="entry name" value="DNA-bd_HTH_TetR-type_CS"/>
</dbReference>
<dbReference type="Gene3D" id="1.10.357.10">
    <property type="entry name" value="Tetracycline Repressor, domain 2"/>
    <property type="match status" value="1"/>
</dbReference>
<evidence type="ECO:0000313" key="7">
    <source>
        <dbReference type="Proteomes" id="UP000238083"/>
    </source>
</evidence>
<evidence type="ECO:0000259" key="5">
    <source>
        <dbReference type="PROSITE" id="PS50977"/>
    </source>
</evidence>
<dbReference type="SUPFAM" id="SSF46689">
    <property type="entry name" value="Homeodomain-like"/>
    <property type="match status" value="1"/>
</dbReference>
<dbReference type="InterPro" id="IPR009057">
    <property type="entry name" value="Homeodomain-like_sf"/>
</dbReference>
<dbReference type="Gene3D" id="1.10.10.60">
    <property type="entry name" value="Homeodomain-like"/>
    <property type="match status" value="1"/>
</dbReference>
<keyword evidence="3" id="KW-0804">Transcription</keyword>
<dbReference type="PROSITE" id="PS50977">
    <property type="entry name" value="HTH_TETR_2"/>
    <property type="match status" value="1"/>
</dbReference>
<keyword evidence="7" id="KW-1185">Reference proteome</keyword>
<evidence type="ECO:0000256" key="3">
    <source>
        <dbReference type="ARBA" id="ARBA00023163"/>
    </source>
</evidence>